<organism evidence="1 2">
    <name type="scientific">Anisodus tanguticus</name>
    <dbReference type="NCBI Taxonomy" id="243964"/>
    <lineage>
        <taxon>Eukaryota</taxon>
        <taxon>Viridiplantae</taxon>
        <taxon>Streptophyta</taxon>
        <taxon>Embryophyta</taxon>
        <taxon>Tracheophyta</taxon>
        <taxon>Spermatophyta</taxon>
        <taxon>Magnoliopsida</taxon>
        <taxon>eudicotyledons</taxon>
        <taxon>Gunneridae</taxon>
        <taxon>Pentapetalae</taxon>
        <taxon>asterids</taxon>
        <taxon>lamiids</taxon>
        <taxon>Solanales</taxon>
        <taxon>Solanaceae</taxon>
        <taxon>Solanoideae</taxon>
        <taxon>Hyoscyameae</taxon>
        <taxon>Anisodus</taxon>
    </lineage>
</organism>
<dbReference type="EMBL" id="JAVYJV010000016">
    <property type="protein sequence ID" value="KAK4350525.1"/>
    <property type="molecule type" value="Genomic_DNA"/>
</dbReference>
<sequence>MQKFVFSHIIINITHVAIAINKMELFTTYNNKKKKKTREKNEKAKNLILLDLSHRRKINLGRDK</sequence>
<protein>
    <submittedName>
        <fullName evidence="1">Uncharacterized protein</fullName>
    </submittedName>
</protein>
<comment type="caution">
    <text evidence="1">The sequence shown here is derived from an EMBL/GenBank/DDBJ whole genome shotgun (WGS) entry which is preliminary data.</text>
</comment>
<dbReference type="AlphaFoldDB" id="A0AAE1RE65"/>
<evidence type="ECO:0000313" key="1">
    <source>
        <dbReference type="EMBL" id="KAK4350525.1"/>
    </source>
</evidence>
<accession>A0AAE1RE65</accession>
<proteinExistence type="predicted"/>
<gene>
    <name evidence="1" type="ORF">RND71_029838</name>
</gene>
<keyword evidence="2" id="KW-1185">Reference proteome</keyword>
<reference evidence="1" key="1">
    <citation type="submission" date="2023-12" db="EMBL/GenBank/DDBJ databases">
        <title>Genome assembly of Anisodus tanguticus.</title>
        <authorList>
            <person name="Wang Y.-J."/>
        </authorList>
    </citation>
    <scope>NUCLEOTIDE SEQUENCE</scope>
    <source>
        <strain evidence="1">KB-2021</strain>
        <tissue evidence="1">Leaf</tissue>
    </source>
</reference>
<dbReference type="Proteomes" id="UP001291623">
    <property type="component" value="Unassembled WGS sequence"/>
</dbReference>
<evidence type="ECO:0000313" key="2">
    <source>
        <dbReference type="Proteomes" id="UP001291623"/>
    </source>
</evidence>
<name>A0AAE1RE65_9SOLA</name>